<dbReference type="FunFam" id="3.40.50.300:FF:000134">
    <property type="entry name" value="Iron-enterobactin ABC transporter ATP-binding protein"/>
    <property type="match status" value="1"/>
</dbReference>
<evidence type="ECO:0000256" key="4">
    <source>
        <dbReference type="ARBA" id="ARBA00022840"/>
    </source>
</evidence>
<dbReference type="Gene3D" id="3.40.50.300">
    <property type="entry name" value="P-loop containing nucleotide triphosphate hydrolases"/>
    <property type="match status" value="1"/>
</dbReference>
<dbReference type="Proteomes" id="UP000193450">
    <property type="component" value="Chromosome"/>
</dbReference>
<proteinExistence type="inferred from homology"/>
<evidence type="ECO:0000256" key="6">
    <source>
        <dbReference type="ARBA" id="ARBA00037066"/>
    </source>
</evidence>
<keyword evidence="2" id="KW-0813">Transport</keyword>
<dbReference type="InterPro" id="IPR003593">
    <property type="entry name" value="AAA+_ATPase"/>
</dbReference>
<dbReference type="KEGG" id="osg:BST96_12040"/>
<protein>
    <recommendedName>
        <fullName evidence="7">ABC transporter domain-containing protein</fullName>
    </recommendedName>
</protein>
<dbReference type="InterPro" id="IPR027417">
    <property type="entry name" value="P-loop_NTPase"/>
</dbReference>
<evidence type="ECO:0000256" key="2">
    <source>
        <dbReference type="ARBA" id="ARBA00022448"/>
    </source>
</evidence>
<dbReference type="PROSITE" id="PS50893">
    <property type="entry name" value="ABC_TRANSPORTER_2"/>
    <property type="match status" value="1"/>
</dbReference>
<dbReference type="SUPFAM" id="SSF52540">
    <property type="entry name" value="P-loop containing nucleoside triphosphate hydrolases"/>
    <property type="match status" value="1"/>
</dbReference>
<evidence type="ECO:0000313" key="8">
    <source>
        <dbReference type="EMBL" id="ARN74785.1"/>
    </source>
</evidence>
<dbReference type="InterPro" id="IPR003439">
    <property type="entry name" value="ABC_transporter-like_ATP-bd"/>
</dbReference>
<dbReference type="GO" id="GO:0016887">
    <property type="term" value="F:ATP hydrolysis activity"/>
    <property type="evidence" value="ECO:0007669"/>
    <property type="project" value="InterPro"/>
</dbReference>
<feature type="domain" description="ABC transporter" evidence="7">
    <location>
        <begin position="3"/>
        <end position="238"/>
    </location>
</feature>
<dbReference type="SMART" id="SM00382">
    <property type="entry name" value="AAA"/>
    <property type="match status" value="1"/>
</dbReference>
<keyword evidence="5" id="KW-1278">Translocase</keyword>
<dbReference type="GO" id="GO:0005524">
    <property type="term" value="F:ATP binding"/>
    <property type="evidence" value="ECO:0007669"/>
    <property type="project" value="UniProtKB-KW"/>
</dbReference>
<dbReference type="EMBL" id="CP019343">
    <property type="protein sequence ID" value="ARN74785.1"/>
    <property type="molecule type" value="Genomic_DNA"/>
</dbReference>
<dbReference type="STRING" id="716816.BST96_12040"/>
<sequence length="259" mass="28196">MKLQGNNLSLRFNGSDILNNVDITVDAGDFVGLIGPNGAGKTSLLRILANLQQPDSGTIRLDNNNLSSINRKQLAQTLGYLEQGAPAHWPLQVRRLVELGRLPYLSPWGQLSGKDKAIVDNAMAQAEVEHLSERIISTLSGGERLRVLIARMFATEPNIVLADEPIAALDPYHQLHTMELFREHCDRGGSAVVVMHDLNMAARFCDRLVLLNQGEVACEGSVATVLTEDNLASVYGIYAQLDQQSTAGITVIPTGRIPH</sequence>
<dbReference type="OrthoDB" id="5292475at2"/>
<keyword evidence="4" id="KW-0067">ATP-binding</keyword>
<keyword evidence="3" id="KW-0547">Nucleotide-binding</keyword>
<name>A0A1X9NFY9_9GAMM</name>
<reference evidence="8 9" key="1">
    <citation type="submission" date="2016-11" db="EMBL/GenBank/DDBJ databases">
        <title>Trade-off between light-utilization and light-protection in marine flavobacteria.</title>
        <authorList>
            <person name="Kumagai Y."/>
        </authorList>
    </citation>
    <scope>NUCLEOTIDE SEQUENCE [LARGE SCALE GENOMIC DNA]</scope>
    <source>
        <strain evidence="8 9">NBRC 107125</strain>
    </source>
</reference>
<dbReference type="PANTHER" id="PTHR42794:SF1">
    <property type="entry name" value="HEMIN IMPORT ATP-BINDING PROTEIN HMUV"/>
    <property type="match status" value="1"/>
</dbReference>
<organism evidence="8 9">
    <name type="scientific">Oceanicoccus sagamiensis</name>
    <dbReference type="NCBI Taxonomy" id="716816"/>
    <lineage>
        <taxon>Bacteria</taxon>
        <taxon>Pseudomonadati</taxon>
        <taxon>Pseudomonadota</taxon>
        <taxon>Gammaproteobacteria</taxon>
        <taxon>Cellvibrionales</taxon>
        <taxon>Spongiibacteraceae</taxon>
        <taxon>Oceanicoccus</taxon>
    </lineage>
</organism>
<dbReference type="RefSeq" id="WP_085758948.1">
    <property type="nucleotide sequence ID" value="NZ_CP019343.1"/>
</dbReference>
<keyword evidence="9" id="KW-1185">Reference proteome</keyword>
<dbReference type="Pfam" id="PF00005">
    <property type="entry name" value="ABC_tran"/>
    <property type="match status" value="1"/>
</dbReference>
<evidence type="ECO:0000256" key="5">
    <source>
        <dbReference type="ARBA" id="ARBA00022967"/>
    </source>
</evidence>
<comment type="function">
    <text evidence="6">Part of the ABC transporter complex HmuTUV involved in hemin import. Responsible for energy coupling to the transport system.</text>
</comment>
<comment type="similarity">
    <text evidence="1">Belongs to the ABC transporter superfamily.</text>
</comment>
<evidence type="ECO:0000313" key="9">
    <source>
        <dbReference type="Proteomes" id="UP000193450"/>
    </source>
</evidence>
<dbReference type="CDD" id="cd03214">
    <property type="entry name" value="ABC_Iron-Siderophores_B12_Hemin"/>
    <property type="match status" value="1"/>
</dbReference>
<dbReference type="PANTHER" id="PTHR42794">
    <property type="entry name" value="HEMIN IMPORT ATP-BINDING PROTEIN HMUV"/>
    <property type="match status" value="1"/>
</dbReference>
<accession>A0A1X9NFY9</accession>
<evidence type="ECO:0000256" key="1">
    <source>
        <dbReference type="ARBA" id="ARBA00005417"/>
    </source>
</evidence>
<evidence type="ECO:0000259" key="7">
    <source>
        <dbReference type="PROSITE" id="PS50893"/>
    </source>
</evidence>
<evidence type="ECO:0000256" key="3">
    <source>
        <dbReference type="ARBA" id="ARBA00022741"/>
    </source>
</evidence>
<dbReference type="AlphaFoldDB" id="A0A1X9NFY9"/>
<gene>
    <name evidence="8" type="ORF">BST96_12040</name>
</gene>